<name>A0A1F5YPL8_9BACT</name>
<sequence>MVKYAKVRGVKGNRLSLGGGRFVGKGPLESVKRGDTVEIYGNIALGIVDPEPVDRVRANKK</sequence>
<dbReference type="EMBL" id="MFJD01000009">
    <property type="protein sequence ID" value="OGG01927.1"/>
    <property type="molecule type" value="Genomic_DNA"/>
</dbReference>
<reference evidence="1 2" key="1">
    <citation type="journal article" date="2016" name="Nat. Commun.">
        <title>Thousands of microbial genomes shed light on interconnected biogeochemical processes in an aquifer system.</title>
        <authorList>
            <person name="Anantharaman K."/>
            <person name="Brown C.T."/>
            <person name="Hug L.A."/>
            <person name="Sharon I."/>
            <person name="Castelle C.J."/>
            <person name="Probst A.J."/>
            <person name="Thomas B.C."/>
            <person name="Singh A."/>
            <person name="Wilkins M.J."/>
            <person name="Karaoz U."/>
            <person name="Brodie E.L."/>
            <person name="Williams K.H."/>
            <person name="Hubbard S.S."/>
            <person name="Banfield J.F."/>
        </authorList>
    </citation>
    <scope>NUCLEOTIDE SEQUENCE [LARGE SCALE GENOMIC DNA]</scope>
</reference>
<organism evidence="1 2">
    <name type="scientific">Candidatus Gottesmanbacteria bacterium RBG_16_52_11</name>
    <dbReference type="NCBI Taxonomy" id="1798374"/>
    <lineage>
        <taxon>Bacteria</taxon>
        <taxon>Candidatus Gottesmaniibacteriota</taxon>
    </lineage>
</organism>
<protein>
    <submittedName>
        <fullName evidence="1">Uncharacterized protein</fullName>
    </submittedName>
</protein>
<evidence type="ECO:0000313" key="1">
    <source>
        <dbReference type="EMBL" id="OGG01927.1"/>
    </source>
</evidence>
<comment type="caution">
    <text evidence="1">The sequence shown here is derived from an EMBL/GenBank/DDBJ whole genome shotgun (WGS) entry which is preliminary data.</text>
</comment>
<dbReference type="STRING" id="1798374.A2Z33_01670"/>
<evidence type="ECO:0000313" key="2">
    <source>
        <dbReference type="Proteomes" id="UP000178448"/>
    </source>
</evidence>
<accession>A0A1F5YPL8</accession>
<gene>
    <name evidence="1" type="ORF">A2Z33_01670</name>
</gene>
<dbReference type="Proteomes" id="UP000178448">
    <property type="component" value="Unassembled WGS sequence"/>
</dbReference>
<dbReference type="AlphaFoldDB" id="A0A1F5YPL8"/>
<proteinExistence type="predicted"/>